<dbReference type="KEGG" id="mhev:MHEL_58020"/>
<proteinExistence type="predicted"/>
<organism evidence="2 3">
    <name type="scientific">Mycolicibacterium helvum</name>
    <dbReference type="NCBI Taxonomy" id="1534349"/>
    <lineage>
        <taxon>Bacteria</taxon>
        <taxon>Bacillati</taxon>
        <taxon>Actinomycetota</taxon>
        <taxon>Actinomycetes</taxon>
        <taxon>Mycobacteriales</taxon>
        <taxon>Mycobacteriaceae</taxon>
        <taxon>Mycolicibacterium</taxon>
    </lineage>
</organism>
<gene>
    <name evidence="2" type="ORF">MHEL_58020</name>
</gene>
<feature type="region of interest" description="Disordered" evidence="1">
    <location>
        <begin position="39"/>
        <end position="84"/>
    </location>
</feature>
<evidence type="ECO:0000256" key="1">
    <source>
        <dbReference type="SAM" id="MobiDB-lite"/>
    </source>
</evidence>
<dbReference type="RefSeq" id="WP_163751514.1">
    <property type="nucleotide sequence ID" value="NZ_AP022596.1"/>
</dbReference>
<evidence type="ECO:0000313" key="3">
    <source>
        <dbReference type="Proteomes" id="UP000467148"/>
    </source>
</evidence>
<name>A0A7I7TGR7_9MYCO</name>
<evidence type="ECO:0000313" key="2">
    <source>
        <dbReference type="EMBL" id="BBY67559.1"/>
    </source>
</evidence>
<sequence>MSHRSDIEQTGRKARYAAIRRCRHCDPCGWRLLPDGTPIDPAVRCDHNSPPSAPASGRDITEPIHKPDLFSEPLHDLTAPRSKP</sequence>
<dbReference type="EMBL" id="AP022596">
    <property type="protein sequence ID" value="BBY67559.1"/>
    <property type="molecule type" value="Genomic_DNA"/>
</dbReference>
<keyword evidence="3" id="KW-1185">Reference proteome</keyword>
<reference evidence="2 3" key="1">
    <citation type="journal article" date="2019" name="Emerg. Microbes Infect.">
        <title>Comprehensive subspecies identification of 175 nontuberculous mycobacteria species based on 7547 genomic profiles.</title>
        <authorList>
            <person name="Matsumoto Y."/>
            <person name="Kinjo T."/>
            <person name="Motooka D."/>
            <person name="Nabeya D."/>
            <person name="Jung N."/>
            <person name="Uechi K."/>
            <person name="Horii T."/>
            <person name="Iida T."/>
            <person name="Fujita J."/>
            <person name="Nakamura S."/>
        </authorList>
    </citation>
    <scope>NUCLEOTIDE SEQUENCE [LARGE SCALE GENOMIC DNA]</scope>
    <source>
        <strain evidence="2 3">JCM 30396</strain>
    </source>
</reference>
<feature type="compositionally biased region" description="Basic and acidic residues" evidence="1">
    <location>
        <begin position="59"/>
        <end position="75"/>
    </location>
</feature>
<protein>
    <submittedName>
        <fullName evidence="2">Uncharacterized protein</fullName>
    </submittedName>
</protein>
<dbReference type="AlphaFoldDB" id="A0A7I7TGR7"/>
<accession>A0A7I7TGR7</accession>
<dbReference type="Proteomes" id="UP000467148">
    <property type="component" value="Chromosome"/>
</dbReference>